<dbReference type="EMBL" id="FNVO01000001">
    <property type="protein sequence ID" value="SEF52084.1"/>
    <property type="molecule type" value="Genomic_DNA"/>
</dbReference>
<organism evidence="1 2">
    <name type="scientific">Thermomonospora echinospora</name>
    <dbReference type="NCBI Taxonomy" id="1992"/>
    <lineage>
        <taxon>Bacteria</taxon>
        <taxon>Bacillati</taxon>
        <taxon>Actinomycetota</taxon>
        <taxon>Actinomycetes</taxon>
        <taxon>Streptosporangiales</taxon>
        <taxon>Thermomonosporaceae</taxon>
        <taxon>Thermomonospora</taxon>
    </lineage>
</organism>
<dbReference type="Proteomes" id="UP000236723">
    <property type="component" value="Unassembled WGS sequence"/>
</dbReference>
<reference evidence="2" key="1">
    <citation type="submission" date="2016-10" db="EMBL/GenBank/DDBJ databases">
        <authorList>
            <person name="Varghese N."/>
            <person name="Submissions S."/>
        </authorList>
    </citation>
    <scope>NUCLEOTIDE SEQUENCE [LARGE SCALE GENOMIC DNA]</scope>
    <source>
        <strain evidence="2">DSM 43163</strain>
    </source>
</reference>
<gene>
    <name evidence="1" type="ORF">SAMN04489712_101291</name>
</gene>
<dbReference type="RefSeq" id="WP_103935754.1">
    <property type="nucleotide sequence ID" value="NZ_FNVO01000001.1"/>
</dbReference>
<dbReference type="GO" id="GO:0006355">
    <property type="term" value="P:regulation of DNA-templated transcription"/>
    <property type="evidence" value="ECO:0007669"/>
    <property type="project" value="InterPro"/>
</dbReference>
<dbReference type="Gene3D" id="1.10.1220.10">
    <property type="entry name" value="Met repressor-like"/>
    <property type="match status" value="1"/>
</dbReference>
<evidence type="ECO:0000313" key="1">
    <source>
        <dbReference type="EMBL" id="SEF52084.1"/>
    </source>
</evidence>
<dbReference type="OrthoDB" id="3480227at2"/>
<keyword evidence="2" id="KW-1185">Reference proteome</keyword>
<dbReference type="SUPFAM" id="SSF47598">
    <property type="entry name" value="Ribbon-helix-helix"/>
    <property type="match status" value="1"/>
</dbReference>
<evidence type="ECO:0008006" key="3">
    <source>
        <dbReference type="Google" id="ProtNLM"/>
    </source>
</evidence>
<name>A0A1H5SNQ6_9ACTN</name>
<dbReference type="AlphaFoldDB" id="A0A1H5SNQ6"/>
<dbReference type="CDD" id="cd22231">
    <property type="entry name" value="RHH_NikR_HicB-like"/>
    <property type="match status" value="1"/>
</dbReference>
<accession>A0A1H5SNQ6</accession>
<proteinExistence type="predicted"/>
<sequence>MATERINVSLPETQLRMLDAHVKRVGVSRSLFIGESVRKALLHDALTQLGGAGVLGDEDWLNTIETDRDPDFWGAAAGAA</sequence>
<evidence type="ECO:0000313" key="2">
    <source>
        <dbReference type="Proteomes" id="UP000236723"/>
    </source>
</evidence>
<dbReference type="InterPro" id="IPR010985">
    <property type="entry name" value="Ribbon_hlx_hlx"/>
</dbReference>
<protein>
    <recommendedName>
        <fullName evidence="3">Ribbon-helix-helix protein, copG family</fullName>
    </recommendedName>
</protein>
<dbReference type="InterPro" id="IPR013321">
    <property type="entry name" value="Arc_rbn_hlx_hlx"/>
</dbReference>